<dbReference type="Proteomes" id="UP001291309">
    <property type="component" value="Unassembled WGS sequence"/>
</dbReference>
<dbReference type="RefSeq" id="WP_321549134.1">
    <property type="nucleotide sequence ID" value="NZ_JAXIVS010000011.1"/>
</dbReference>
<sequence>MRKSLVAFLMMGASACGLPGALDSDNPPTTSGQSGKYQLTNSGIQCTQAPCPTILVTALGTDDSVLVSDIAFPDSMPLERRKQLANQLFEPGGLVAEGTPHGEGMEGVFELESVTEP</sequence>
<feature type="domain" description="DUF6748" evidence="2">
    <location>
        <begin position="34"/>
        <end position="99"/>
    </location>
</feature>
<proteinExistence type="predicted"/>
<keyword evidence="4" id="KW-1185">Reference proteome</keyword>
<reference evidence="3 4" key="1">
    <citation type="submission" date="2023-12" db="EMBL/GenBank/DDBJ databases">
        <title>the genome sequence of Hyalangium sp. s54d21.</title>
        <authorList>
            <person name="Zhang X."/>
        </authorList>
    </citation>
    <scope>NUCLEOTIDE SEQUENCE [LARGE SCALE GENOMIC DNA]</scope>
    <source>
        <strain evidence="4">s54d21</strain>
    </source>
</reference>
<keyword evidence="1" id="KW-0732">Signal</keyword>
<protein>
    <submittedName>
        <fullName evidence="3">DUF6748 domain-containing protein</fullName>
    </submittedName>
</protein>
<name>A0ABU5HE93_9BACT</name>
<evidence type="ECO:0000259" key="2">
    <source>
        <dbReference type="Pfam" id="PF20533"/>
    </source>
</evidence>
<comment type="caution">
    <text evidence="3">The sequence shown here is derived from an EMBL/GenBank/DDBJ whole genome shotgun (WGS) entry which is preliminary data.</text>
</comment>
<dbReference type="EMBL" id="JAXIVS010000011">
    <property type="protein sequence ID" value="MDY7230410.1"/>
    <property type="molecule type" value="Genomic_DNA"/>
</dbReference>
<dbReference type="InterPro" id="IPR046636">
    <property type="entry name" value="DUF6748"/>
</dbReference>
<feature type="signal peptide" evidence="1">
    <location>
        <begin position="1"/>
        <end position="21"/>
    </location>
</feature>
<evidence type="ECO:0000313" key="4">
    <source>
        <dbReference type="Proteomes" id="UP001291309"/>
    </source>
</evidence>
<dbReference type="PROSITE" id="PS51257">
    <property type="entry name" value="PROKAR_LIPOPROTEIN"/>
    <property type="match status" value="1"/>
</dbReference>
<dbReference type="Pfam" id="PF20533">
    <property type="entry name" value="DUF6748"/>
    <property type="match status" value="1"/>
</dbReference>
<gene>
    <name evidence="3" type="ORF">SYV04_28705</name>
</gene>
<accession>A0ABU5HE93</accession>
<evidence type="ECO:0000313" key="3">
    <source>
        <dbReference type="EMBL" id="MDY7230410.1"/>
    </source>
</evidence>
<evidence type="ECO:0000256" key="1">
    <source>
        <dbReference type="SAM" id="SignalP"/>
    </source>
</evidence>
<feature type="chain" id="PRO_5047220014" evidence="1">
    <location>
        <begin position="22"/>
        <end position="117"/>
    </location>
</feature>
<organism evidence="3 4">
    <name type="scientific">Hyalangium rubrum</name>
    <dbReference type="NCBI Taxonomy" id="3103134"/>
    <lineage>
        <taxon>Bacteria</taxon>
        <taxon>Pseudomonadati</taxon>
        <taxon>Myxococcota</taxon>
        <taxon>Myxococcia</taxon>
        <taxon>Myxococcales</taxon>
        <taxon>Cystobacterineae</taxon>
        <taxon>Archangiaceae</taxon>
        <taxon>Hyalangium</taxon>
    </lineage>
</organism>